<evidence type="ECO:0000256" key="8">
    <source>
        <dbReference type="ARBA" id="ARBA00023004"/>
    </source>
</evidence>
<organism evidence="14 15">
    <name type="scientific">Lederbergia wuyishanensis</name>
    <dbReference type="NCBI Taxonomy" id="1347903"/>
    <lineage>
        <taxon>Bacteria</taxon>
        <taxon>Bacillati</taxon>
        <taxon>Bacillota</taxon>
        <taxon>Bacilli</taxon>
        <taxon>Bacillales</taxon>
        <taxon>Bacillaceae</taxon>
        <taxon>Lederbergia</taxon>
    </lineage>
</organism>
<evidence type="ECO:0000313" key="14">
    <source>
        <dbReference type="EMBL" id="MDQ0344535.1"/>
    </source>
</evidence>
<dbReference type="GO" id="GO:0004096">
    <property type="term" value="F:catalase activity"/>
    <property type="evidence" value="ECO:0007669"/>
    <property type="project" value="UniProtKB-EC"/>
</dbReference>
<dbReference type="EC" id="1.11.1.6" evidence="3 10"/>
<evidence type="ECO:0000313" key="15">
    <source>
        <dbReference type="Proteomes" id="UP001232343"/>
    </source>
</evidence>
<keyword evidence="5 10" id="KW-0349">Heme</keyword>
<dbReference type="InterPro" id="IPR024712">
    <property type="entry name" value="Catalase_clade2"/>
</dbReference>
<feature type="compositionally biased region" description="Basic and acidic residues" evidence="12">
    <location>
        <begin position="1"/>
        <end position="13"/>
    </location>
</feature>
<comment type="caution">
    <text evidence="14">The sequence shown here is derived from an EMBL/GenBank/DDBJ whole genome shotgun (WGS) entry which is preliminary data.</text>
</comment>
<dbReference type="RefSeq" id="WP_244682926.1">
    <property type="nucleotide sequence ID" value="NZ_JALIRM010000013.1"/>
</dbReference>
<keyword evidence="6 10" id="KW-0479">Metal-binding</keyword>
<dbReference type="PIRSF" id="PIRSF038927">
    <property type="entry name" value="Catalase_clade2"/>
    <property type="match status" value="1"/>
</dbReference>
<feature type="region of interest" description="Disordered" evidence="12">
    <location>
        <begin position="1"/>
        <end position="31"/>
    </location>
</feature>
<dbReference type="SUPFAM" id="SSF56634">
    <property type="entry name" value="Heme-dependent catalase-like"/>
    <property type="match status" value="1"/>
</dbReference>
<feature type="domain" description="Catalase core" evidence="13">
    <location>
        <begin position="25"/>
        <end position="413"/>
    </location>
</feature>
<accession>A0ABU0D840</accession>
<dbReference type="InterPro" id="IPR010582">
    <property type="entry name" value="Catalase_immune_responsive"/>
</dbReference>
<evidence type="ECO:0000256" key="10">
    <source>
        <dbReference type="PIRNR" id="PIRNR038927"/>
    </source>
</evidence>
<dbReference type="CDD" id="cd08155">
    <property type="entry name" value="catalase_clade_2"/>
    <property type="match status" value="1"/>
</dbReference>
<dbReference type="Gene3D" id="2.40.180.10">
    <property type="entry name" value="Catalase core domain"/>
    <property type="match status" value="1"/>
</dbReference>
<evidence type="ECO:0000256" key="5">
    <source>
        <dbReference type="ARBA" id="ARBA00022617"/>
    </source>
</evidence>
<dbReference type="SMART" id="SM01060">
    <property type="entry name" value="Catalase"/>
    <property type="match status" value="1"/>
</dbReference>
<evidence type="ECO:0000256" key="4">
    <source>
        <dbReference type="ARBA" id="ARBA00022559"/>
    </source>
</evidence>
<dbReference type="Pfam" id="PF00199">
    <property type="entry name" value="Catalase"/>
    <property type="match status" value="1"/>
</dbReference>
<dbReference type="InterPro" id="IPR041399">
    <property type="entry name" value="Catalase_large_C"/>
</dbReference>
<dbReference type="PANTHER" id="PTHR42821">
    <property type="entry name" value="CATALASE"/>
    <property type="match status" value="1"/>
</dbReference>
<dbReference type="PROSITE" id="PS00438">
    <property type="entry name" value="CATALASE_2"/>
    <property type="match status" value="1"/>
</dbReference>
<dbReference type="SUPFAM" id="SSF52317">
    <property type="entry name" value="Class I glutamine amidotransferase-like"/>
    <property type="match status" value="1"/>
</dbReference>
<keyword evidence="15" id="KW-1185">Reference proteome</keyword>
<name>A0ABU0D840_9BACI</name>
<dbReference type="InterPro" id="IPR018028">
    <property type="entry name" value="Catalase"/>
</dbReference>
<comment type="function">
    <text evidence="10">Decomposes hydrogen peroxide into water and oxygen; serves to protect cells from the toxic effects of hydrogen peroxide.</text>
</comment>
<dbReference type="PANTHER" id="PTHR42821:SF1">
    <property type="entry name" value="CATALASE-B"/>
    <property type="match status" value="1"/>
</dbReference>
<sequence>MKENGNKKQEQLEQFRANDQGKEMTTNQGLKLSEDEFSLKAGERGPTLMEDFHFREKITHFDHERIPERVVHARGFAAHGEFELYESMKDYTSAKFLQDPSVKTPVFVRFSTVAGSRGSAETVRDVRGFATKFYTEEGNFDLVGNNIPVFFIQDAIKFPDLIHAVKPEPHNEMPQAASAHDTFWDFVANNQESAHMVMWHMSDRAIPRSFRMMEGFGVHTFRFVNDQGKAHFVKFHWKPLLGVHSLVWDEAQKISGKDPDFHRRDLWESIEMGKYVEYELGVQLIEEEEEFSFDFDILDPTKLWPEEDVPVKIIGKMTLNRNVDNVFAETEQVAFHPGHIVPGIDFTNDPLLQGRLFSYTDTQLIRLGGPNFHELPINRPVCPFHNNQRDGYGRQTINKGQVSYHNNSLANNTPTPVSAAEGGFVHYQEKIEGHKVRRRSDSFKDHFSQATMFWNSMSQPEQMHIIDAFSFELGKVMSKSVRQQVVDMFSNVNAEMAAAVADAIGVTPPGAKESNITKSSPALSQLNTKKTPYTRKVGVIIGHDFNGPDIHVVLNALKAEGIEVQIISEKFGNIKASDGTELMIDQTFLTSDPVLLDAIYIGGGDGGNAKFNQDVTYYLEEAFKHFKTIGTTHEGKNFLKEKMVNSSGVVIGNDIHQFAHKFIEAITMHRHWDRKIV</sequence>
<gene>
    <name evidence="14" type="ORF">J2S14_003379</name>
</gene>
<dbReference type="InterPro" id="IPR043156">
    <property type="entry name" value="Catalase_clade2_helical"/>
</dbReference>
<keyword evidence="4 10" id="KW-0575">Peroxidase</keyword>
<dbReference type="PROSITE" id="PS51402">
    <property type="entry name" value="CATALASE_3"/>
    <property type="match status" value="1"/>
</dbReference>
<dbReference type="InterPro" id="IPR029062">
    <property type="entry name" value="Class_I_gatase-like"/>
</dbReference>
<dbReference type="Gene3D" id="1.20.1370.20">
    <property type="match status" value="1"/>
</dbReference>
<comment type="cofactor">
    <cofactor evidence="1 10">
        <name>heme</name>
        <dbReference type="ChEBI" id="CHEBI:30413"/>
    </cofactor>
</comment>
<dbReference type="PROSITE" id="PS00437">
    <property type="entry name" value="CATALASE_1"/>
    <property type="match status" value="1"/>
</dbReference>
<comment type="similarity">
    <text evidence="2">Belongs to the catalase family. HPII subfamily.</text>
</comment>
<evidence type="ECO:0000256" key="9">
    <source>
        <dbReference type="ARBA" id="ARBA00023324"/>
    </source>
</evidence>
<reference evidence="14 15" key="1">
    <citation type="submission" date="2023-07" db="EMBL/GenBank/DDBJ databases">
        <title>Genomic Encyclopedia of Type Strains, Phase IV (KMG-IV): sequencing the most valuable type-strain genomes for metagenomic binning, comparative biology and taxonomic classification.</title>
        <authorList>
            <person name="Goeker M."/>
        </authorList>
    </citation>
    <scope>NUCLEOTIDE SEQUENCE [LARGE SCALE GENOMIC DNA]</scope>
    <source>
        <strain evidence="14 15">DSM 27848</strain>
    </source>
</reference>
<evidence type="ECO:0000256" key="6">
    <source>
        <dbReference type="ARBA" id="ARBA00022723"/>
    </source>
</evidence>
<evidence type="ECO:0000256" key="1">
    <source>
        <dbReference type="ARBA" id="ARBA00001971"/>
    </source>
</evidence>
<dbReference type="PRINTS" id="PR00067">
    <property type="entry name" value="CATALASE"/>
</dbReference>
<evidence type="ECO:0000256" key="12">
    <source>
        <dbReference type="SAM" id="MobiDB-lite"/>
    </source>
</evidence>
<dbReference type="Pfam" id="PF06628">
    <property type="entry name" value="Catalase-rel"/>
    <property type="match status" value="1"/>
</dbReference>
<keyword evidence="8 10" id="KW-0408">Iron</keyword>
<keyword evidence="9 10" id="KW-0376">Hydrogen peroxide</keyword>
<evidence type="ECO:0000256" key="11">
    <source>
        <dbReference type="RuleBase" id="RU000498"/>
    </source>
</evidence>
<evidence type="ECO:0000259" key="13">
    <source>
        <dbReference type="SMART" id="SM01060"/>
    </source>
</evidence>
<dbReference type="InterPro" id="IPR024708">
    <property type="entry name" value="Catalase_AS"/>
</dbReference>
<keyword evidence="7 10" id="KW-0560">Oxidoreductase</keyword>
<dbReference type="Pfam" id="PF18011">
    <property type="entry name" value="Catalase_C"/>
    <property type="match status" value="1"/>
</dbReference>
<evidence type="ECO:0000256" key="7">
    <source>
        <dbReference type="ARBA" id="ARBA00023002"/>
    </source>
</evidence>
<dbReference type="InterPro" id="IPR002226">
    <property type="entry name" value="Catalase_haem_BS"/>
</dbReference>
<comment type="catalytic activity">
    <reaction evidence="10 11">
        <text>2 H2O2 = O2 + 2 H2O</text>
        <dbReference type="Rhea" id="RHEA:20309"/>
        <dbReference type="ChEBI" id="CHEBI:15377"/>
        <dbReference type="ChEBI" id="CHEBI:15379"/>
        <dbReference type="ChEBI" id="CHEBI:16240"/>
        <dbReference type="EC" id="1.11.1.6"/>
    </reaction>
</comment>
<dbReference type="CDD" id="cd03132">
    <property type="entry name" value="GATase1_catalase"/>
    <property type="match status" value="1"/>
</dbReference>
<dbReference type="EMBL" id="JAUSUO010000010">
    <property type="protein sequence ID" value="MDQ0344535.1"/>
    <property type="molecule type" value="Genomic_DNA"/>
</dbReference>
<evidence type="ECO:0000256" key="2">
    <source>
        <dbReference type="ARBA" id="ARBA00010660"/>
    </source>
</evidence>
<dbReference type="InterPro" id="IPR020835">
    <property type="entry name" value="Catalase_sf"/>
</dbReference>
<proteinExistence type="inferred from homology"/>
<evidence type="ECO:0000256" key="3">
    <source>
        <dbReference type="ARBA" id="ARBA00012314"/>
    </source>
</evidence>
<protein>
    <recommendedName>
        <fullName evidence="3 10">Catalase</fullName>
        <ecNumber evidence="3 10">1.11.1.6</ecNumber>
    </recommendedName>
</protein>
<dbReference type="Gene3D" id="3.40.50.880">
    <property type="match status" value="1"/>
</dbReference>
<dbReference type="InterPro" id="IPR011614">
    <property type="entry name" value="Catalase_core"/>
</dbReference>
<dbReference type="Proteomes" id="UP001232343">
    <property type="component" value="Unassembled WGS sequence"/>
</dbReference>